<dbReference type="InterPro" id="IPR052057">
    <property type="entry name" value="IS150/IS1296_orfA-like"/>
</dbReference>
<dbReference type="Proteomes" id="UP001223261">
    <property type="component" value="Chromosome"/>
</dbReference>
<evidence type="ECO:0000313" key="1">
    <source>
        <dbReference type="EMBL" id="WHI59856.1"/>
    </source>
</evidence>
<dbReference type="InterPro" id="IPR036388">
    <property type="entry name" value="WH-like_DNA-bd_sf"/>
</dbReference>
<sequence>MNKKYSLKFKLKLVKRYREGTNSATSIAREFSIGRSLLFCWNYQFEYFGEAGLSPNKISRYYTDEEKLHILRYRKKYQLSYRETAIHFKIINYYLISQWQSKFDKCGILGINNMRESERLPMNRKNKNKKLNDSERAELEYLREQNKRYEILMAYEKS</sequence>
<organism evidence="1 2">
    <name type="scientific">Mammaliicoccus lentus</name>
    <name type="common">Staphylococcus lentus</name>
    <dbReference type="NCBI Taxonomy" id="42858"/>
    <lineage>
        <taxon>Bacteria</taxon>
        <taxon>Bacillati</taxon>
        <taxon>Bacillota</taxon>
        <taxon>Bacilli</taxon>
        <taxon>Bacillales</taxon>
        <taxon>Staphylococcaceae</taxon>
        <taxon>Mammaliicoccus</taxon>
    </lineage>
</organism>
<dbReference type="SUPFAM" id="SSF46689">
    <property type="entry name" value="Homeodomain-like"/>
    <property type="match status" value="1"/>
</dbReference>
<reference evidence="1" key="1">
    <citation type="journal article" date="2023" name="Antibiotics">
        <title>Prevalence and Molecular Characterization of Methicillin-Resistant Staphylococci (MRS) and Mammaliicocci (MRM) in Dromedary Camels from Algeria: First Detection of SCCmec-mecC Hybrid in Methicillin-Resistant Mammaliicoccus lentus.</title>
        <authorList>
            <person name="Belhout C."/>
            <person name="Boyen F."/>
            <person name="Vereecke N."/>
            <person name="Theuns S."/>
            <person name="Taibi N."/>
            <person name="Stegger M."/>
            <person name="de la Fe-Rodriguez P.Y."/>
            <person name="Bouayad L."/>
            <person name="Elgroud R."/>
            <person name="Butaye P."/>
        </authorList>
    </citation>
    <scope>NUCLEOTIDE SEQUENCE</scope>
    <source>
        <strain evidence="1">7048</strain>
    </source>
</reference>
<proteinExistence type="predicted"/>
<dbReference type="GO" id="GO:0043565">
    <property type="term" value="F:sequence-specific DNA binding"/>
    <property type="evidence" value="ECO:0007669"/>
    <property type="project" value="InterPro"/>
</dbReference>
<dbReference type="InterPro" id="IPR010921">
    <property type="entry name" value="Trp_repressor/repl_initiator"/>
</dbReference>
<dbReference type="PANTHER" id="PTHR33795:SF1">
    <property type="entry name" value="INSERTION ELEMENT IS150 PROTEIN INSJ"/>
    <property type="match status" value="1"/>
</dbReference>
<gene>
    <name evidence="1" type="ORF">PYH69_14310</name>
</gene>
<protein>
    <submittedName>
        <fullName evidence="1">Transposase</fullName>
    </submittedName>
</protein>
<dbReference type="AlphaFoldDB" id="A0AAX3W4K9"/>
<dbReference type="SUPFAM" id="SSF48295">
    <property type="entry name" value="TrpR-like"/>
    <property type="match status" value="1"/>
</dbReference>
<accession>A0AAX3W4K9</accession>
<dbReference type="EMBL" id="CP118848">
    <property type="protein sequence ID" value="WHI59856.1"/>
    <property type="molecule type" value="Genomic_DNA"/>
</dbReference>
<evidence type="ECO:0000313" key="2">
    <source>
        <dbReference type="Proteomes" id="UP001223261"/>
    </source>
</evidence>
<dbReference type="InterPro" id="IPR009057">
    <property type="entry name" value="Homeodomain-like_sf"/>
</dbReference>
<dbReference type="PANTHER" id="PTHR33795">
    <property type="entry name" value="INSERTION ELEMENT IS150 PROTEIN INSJ"/>
    <property type="match status" value="1"/>
</dbReference>
<name>A0AAX3W4K9_MAMLE</name>
<dbReference type="Gene3D" id="1.10.10.10">
    <property type="entry name" value="Winged helix-like DNA-binding domain superfamily/Winged helix DNA-binding domain"/>
    <property type="match status" value="1"/>
</dbReference>
<dbReference type="RefSeq" id="WP_282862118.1">
    <property type="nucleotide sequence ID" value="NZ_CP118848.1"/>
</dbReference>